<keyword evidence="3" id="KW-0804">Transcription</keyword>
<dbReference type="InterPro" id="IPR011598">
    <property type="entry name" value="bHLH_dom"/>
</dbReference>
<sequence>MDDDDHHFSCHTHNIDTAPIFPQHHLEMDDEEESINLLNQYCFEEDDDLLIINIFDDHQSYSHGNTLESNFLNNNSNNFIICEGTELGGGSGNTNTYTLCFDNSIVLPNDVIVEVEHCAVPNTHNNKKRSSKSAGSSSCSSISSSKWRGNGNGNGKELTVDARKKSRTRTSAETIHHIMAERKRRQNLTQKFIALSATIPGLKKIDKASVLCEAINYVKQLQERVRELEKINTEKTTTKRSSITSSSSHHHHSEVCTSKGGATTTTTTNKCNNQAANCDQVSALPEMEARVLGKQVLIRIHCDVRQNDIMLNVMALLPRIHLSLLSCTLLPFGNSASTITITAQMEEEYCLTPNDLLNHLNQHHLFNDSHQHHHHLH</sequence>
<organism evidence="7 8">
    <name type="scientific">Senna tora</name>
    <dbReference type="NCBI Taxonomy" id="362788"/>
    <lineage>
        <taxon>Eukaryota</taxon>
        <taxon>Viridiplantae</taxon>
        <taxon>Streptophyta</taxon>
        <taxon>Embryophyta</taxon>
        <taxon>Tracheophyta</taxon>
        <taxon>Spermatophyta</taxon>
        <taxon>Magnoliopsida</taxon>
        <taxon>eudicotyledons</taxon>
        <taxon>Gunneridae</taxon>
        <taxon>Pentapetalae</taxon>
        <taxon>rosids</taxon>
        <taxon>fabids</taxon>
        <taxon>Fabales</taxon>
        <taxon>Fabaceae</taxon>
        <taxon>Caesalpinioideae</taxon>
        <taxon>Cassia clade</taxon>
        <taxon>Senna</taxon>
    </lineage>
</organism>
<feature type="region of interest" description="Disordered" evidence="5">
    <location>
        <begin position="232"/>
        <end position="262"/>
    </location>
</feature>
<dbReference type="PANTHER" id="PTHR45959">
    <property type="entry name" value="BHLH TRANSCRIPTION FACTOR"/>
    <property type="match status" value="1"/>
</dbReference>
<dbReference type="PANTHER" id="PTHR45959:SF2">
    <property type="entry name" value="BHLH TRANSCRIPTION FACTOR"/>
    <property type="match status" value="1"/>
</dbReference>
<dbReference type="GO" id="GO:0005634">
    <property type="term" value="C:nucleus"/>
    <property type="evidence" value="ECO:0007669"/>
    <property type="project" value="UniProtKB-SubCell"/>
</dbReference>
<name>A0A834WKI3_9FABA</name>
<keyword evidence="4" id="KW-0539">Nucleus</keyword>
<evidence type="ECO:0000256" key="4">
    <source>
        <dbReference type="ARBA" id="ARBA00023242"/>
    </source>
</evidence>
<keyword evidence="8" id="KW-1185">Reference proteome</keyword>
<feature type="compositionally biased region" description="Low complexity" evidence="5">
    <location>
        <begin position="132"/>
        <end position="146"/>
    </location>
</feature>
<gene>
    <name evidence="7" type="ORF">G2W53_017819</name>
</gene>
<evidence type="ECO:0000313" key="7">
    <source>
        <dbReference type="EMBL" id="KAF7826655.1"/>
    </source>
</evidence>
<evidence type="ECO:0000256" key="5">
    <source>
        <dbReference type="SAM" id="MobiDB-lite"/>
    </source>
</evidence>
<dbReference type="GO" id="GO:0046983">
    <property type="term" value="F:protein dimerization activity"/>
    <property type="evidence" value="ECO:0007669"/>
    <property type="project" value="InterPro"/>
</dbReference>
<dbReference type="InterPro" id="IPR036638">
    <property type="entry name" value="HLH_DNA-bd_sf"/>
</dbReference>
<dbReference type="OrthoDB" id="1402189at2759"/>
<evidence type="ECO:0000259" key="6">
    <source>
        <dbReference type="PROSITE" id="PS50888"/>
    </source>
</evidence>
<dbReference type="SMART" id="SM00353">
    <property type="entry name" value="HLH"/>
    <property type="match status" value="1"/>
</dbReference>
<evidence type="ECO:0000256" key="3">
    <source>
        <dbReference type="ARBA" id="ARBA00023163"/>
    </source>
</evidence>
<dbReference type="PROSITE" id="PS50888">
    <property type="entry name" value="BHLH"/>
    <property type="match status" value="1"/>
</dbReference>
<dbReference type="Proteomes" id="UP000634136">
    <property type="component" value="Unassembled WGS sequence"/>
</dbReference>
<dbReference type="EMBL" id="JAAIUW010000006">
    <property type="protein sequence ID" value="KAF7826655.1"/>
    <property type="molecule type" value="Genomic_DNA"/>
</dbReference>
<feature type="domain" description="BHLH" evidence="6">
    <location>
        <begin position="172"/>
        <end position="221"/>
    </location>
</feature>
<comment type="subcellular location">
    <subcellularLocation>
        <location evidence="1">Nucleus</location>
    </subcellularLocation>
</comment>
<dbReference type="SUPFAM" id="SSF47459">
    <property type="entry name" value="HLH, helix-loop-helix DNA-binding domain"/>
    <property type="match status" value="1"/>
</dbReference>
<evidence type="ECO:0000256" key="1">
    <source>
        <dbReference type="ARBA" id="ARBA00004123"/>
    </source>
</evidence>
<comment type="caution">
    <text evidence="7">The sequence shown here is derived from an EMBL/GenBank/DDBJ whole genome shotgun (WGS) entry which is preliminary data.</text>
</comment>
<dbReference type="InterPro" id="IPR052610">
    <property type="entry name" value="bHLH_transcription_regulator"/>
</dbReference>
<protein>
    <submittedName>
        <fullName evidence="7">Transcription factor bHLH18-like</fullName>
    </submittedName>
</protein>
<evidence type="ECO:0000256" key="2">
    <source>
        <dbReference type="ARBA" id="ARBA00023015"/>
    </source>
</evidence>
<evidence type="ECO:0000313" key="8">
    <source>
        <dbReference type="Proteomes" id="UP000634136"/>
    </source>
</evidence>
<feature type="region of interest" description="Disordered" evidence="5">
    <location>
        <begin position="123"/>
        <end position="182"/>
    </location>
</feature>
<dbReference type="Gene3D" id="4.10.280.10">
    <property type="entry name" value="Helix-loop-helix DNA-binding domain"/>
    <property type="match status" value="1"/>
</dbReference>
<keyword evidence="2" id="KW-0805">Transcription regulation</keyword>
<dbReference type="AlphaFoldDB" id="A0A834WKI3"/>
<proteinExistence type="predicted"/>
<dbReference type="Pfam" id="PF00010">
    <property type="entry name" value="HLH"/>
    <property type="match status" value="1"/>
</dbReference>
<reference evidence="7" key="1">
    <citation type="submission" date="2020-09" db="EMBL/GenBank/DDBJ databases">
        <title>Genome-Enabled Discovery of Anthraquinone Biosynthesis in Senna tora.</title>
        <authorList>
            <person name="Kang S.-H."/>
            <person name="Pandey R.P."/>
            <person name="Lee C.-M."/>
            <person name="Sim J.-S."/>
            <person name="Jeong J.-T."/>
            <person name="Choi B.-S."/>
            <person name="Jung M."/>
            <person name="Ginzburg D."/>
            <person name="Zhao K."/>
            <person name="Won S.Y."/>
            <person name="Oh T.-J."/>
            <person name="Yu Y."/>
            <person name="Kim N.-H."/>
            <person name="Lee O.R."/>
            <person name="Lee T.-H."/>
            <person name="Bashyal P."/>
            <person name="Kim T.-S."/>
            <person name="Lee W.-H."/>
            <person name="Kawkins C."/>
            <person name="Kim C.-K."/>
            <person name="Kim J.S."/>
            <person name="Ahn B.O."/>
            <person name="Rhee S.Y."/>
            <person name="Sohng J.K."/>
        </authorList>
    </citation>
    <scope>NUCLEOTIDE SEQUENCE</scope>
    <source>
        <tissue evidence="7">Leaf</tissue>
    </source>
</reference>
<accession>A0A834WKI3</accession>